<evidence type="ECO:0000313" key="2">
    <source>
        <dbReference type="EMBL" id="KIM97680.1"/>
    </source>
</evidence>
<proteinExistence type="predicted"/>
<dbReference type="Proteomes" id="UP000054321">
    <property type="component" value="Unassembled WGS sequence"/>
</dbReference>
<gene>
    <name evidence="2" type="ORF">OIDMADRAFT_147223</name>
</gene>
<sequence>MSERSMVVSRERDGRRIVRSTARSTRGDVRRKKEAKRLARPNWGDTGRWVLRGEIPEGLHGGGDGNRVVQTDRTGSIGGARDGLAIRERLEGGTRWGFSRGD</sequence>
<reference evidence="2 3" key="1">
    <citation type="submission" date="2014-04" db="EMBL/GenBank/DDBJ databases">
        <authorList>
            <consortium name="DOE Joint Genome Institute"/>
            <person name="Kuo A."/>
            <person name="Martino E."/>
            <person name="Perotto S."/>
            <person name="Kohler A."/>
            <person name="Nagy L.G."/>
            <person name="Floudas D."/>
            <person name="Copeland A."/>
            <person name="Barry K.W."/>
            <person name="Cichocki N."/>
            <person name="Veneault-Fourrey C."/>
            <person name="LaButti K."/>
            <person name="Lindquist E.A."/>
            <person name="Lipzen A."/>
            <person name="Lundell T."/>
            <person name="Morin E."/>
            <person name="Murat C."/>
            <person name="Sun H."/>
            <person name="Tunlid A."/>
            <person name="Henrissat B."/>
            <person name="Grigoriev I.V."/>
            <person name="Hibbett D.S."/>
            <person name="Martin F."/>
            <person name="Nordberg H.P."/>
            <person name="Cantor M.N."/>
            <person name="Hua S.X."/>
        </authorList>
    </citation>
    <scope>NUCLEOTIDE SEQUENCE [LARGE SCALE GENOMIC DNA]</scope>
    <source>
        <strain evidence="2 3">Zn</strain>
    </source>
</reference>
<dbReference type="EMBL" id="KN832881">
    <property type="protein sequence ID" value="KIM97680.1"/>
    <property type="molecule type" value="Genomic_DNA"/>
</dbReference>
<name>A0A0C3GNS5_OIDMZ</name>
<evidence type="ECO:0000256" key="1">
    <source>
        <dbReference type="SAM" id="MobiDB-lite"/>
    </source>
</evidence>
<protein>
    <submittedName>
        <fullName evidence="2">Uncharacterized protein</fullName>
    </submittedName>
</protein>
<dbReference type="AlphaFoldDB" id="A0A0C3GNS5"/>
<accession>A0A0C3GNS5</accession>
<dbReference type="HOGENOM" id="CLU_2278260_0_0_1"/>
<dbReference type="InParanoid" id="A0A0C3GNS5"/>
<evidence type="ECO:0000313" key="3">
    <source>
        <dbReference type="Proteomes" id="UP000054321"/>
    </source>
</evidence>
<organism evidence="2 3">
    <name type="scientific">Oidiodendron maius (strain Zn)</name>
    <dbReference type="NCBI Taxonomy" id="913774"/>
    <lineage>
        <taxon>Eukaryota</taxon>
        <taxon>Fungi</taxon>
        <taxon>Dikarya</taxon>
        <taxon>Ascomycota</taxon>
        <taxon>Pezizomycotina</taxon>
        <taxon>Leotiomycetes</taxon>
        <taxon>Leotiomycetes incertae sedis</taxon>
        <taxon>Myxotrichaceae</taxon>
        <taxon>Oidiodendron</taxon>
    </lineage>
</organism>
<feature type="region of interest" description="Disordered" evidence="1">
    <location>
        <begin position="59"/>
        <end position="79"/>
    </location>
</feature>
<reference evidence="3" key="2">
    <citation type="submission" date="2015-01" db="EMBL/GenBank/DDBJ databases">
        <title>Evolutionary Origins and Diversification of the Mycorrhizal Mutualists.</title>
        <authorList>
            <consortium name="DOE Joint Genome Institute"/>
            <consortium name="Mycorrhizal Genomics Consortium"/>
            <person name="Kohler A."/>
            <person name="Kuo A."/>
            <person name="Nagy L.G."/>
            <person name="Floudas D."/>
            <person name="Copeland A."/>
            <person name="Barry K.W."/>
            <person name="Cichocki N."/>
            <person name="Veneault-Fourrey C."/>
            <person name="LaButti K."/>
            <person name="Lindquist E.A."/>
            <person name="Lipzen A."/>
            <person name="Lundell T."/>
            <person name="Morin E."/>
            <person name="Murat C."/>
            <person name="Riley R."/>
            <person name="Ohm R."/>
            <person name="Sun H."/>
            <person name="Tunlid A."/>
            <person name="Henrissat B."/>
            <person name="Grigoriev I.V."/>
            <person name="Hibbett D.S."/>
            <person name="Martin F."/>
        </authorList>
    </citation>
    <scope>NUCLEOTIDE SEQUENCE [LARGE SCALE GENOMIC DNA]</scope>
    <source>
        <strain evidence="3">Zn</strain>
    </source>
</reference>
<keyword evidence="3" id="KW-1185">Reference proteome</keyword>